<feature type="non-terminal residue" evidence="2">
    <location>
        <position position="409"/>
    </location>
</feature>
<proteinExistence type="predicted"/>
<sequence>MLQKISLSAFTLVFLILLCVGSAVALTEVYGTIYADSTWSIAGSPFIVTGDVTIANDATLTIDPGVVIRLNSSRSMQVNGVLEVLGELGSPVVFTSYRDDLYGGSGGAVQGDWGRLWLYEPDSACLFRHCIIRYAGWNYGTAISARGSGVSVVLDSCEVVATKNAGKGAVHSEYGATLDITGGVIRNNNTTGIYANGNLDLEGCTLTENTGHGVWCSGTSSVLSGNVSSGNGGYGYLVHAHTIDEVINYNTNTGNGYSNSVGVYGGSIWGVATWDSRASYEVVSDFTVANDATLTIDPGVVIRLNSSRSMQVNGVLEVLGELGSPVVFTSYRDDLYGGSGGAVQGDWGRLWLYEPDSACLFRHCIIRYAGWNYGTAISARGSGVSVVLDSCECASSNQMRQLVPKTNRH</sequence>
<reference evidence="2 3" key="1">
    <citation type="submission" date="2024-09" db="EMBL/GenBank/DDBJ databases">
        <authorList>
            <person name="D'Angelo T."/>
        </authorList>
    </citation>
    <scope>NUCLEOTIDE SEQUENCE [LARGE SCALE GENOMIC DNA]</scope>
    <source>
        <strain evidence="2">SAG AM-311-F02</strain>
    </source>
</reference>
<dbReference type="EMBL" id="JBHPEI010000129">
    <property type="protein sequence ID" value="MFC1800354.1"/>
    <property type="molecule type" value="Genomic_DNA"/>
</dbReference>
<protein>
    <submittedName>
        <fullName evidence="2">Right-handed parallel beta-helix repeat-containing protein</fullName>
    </submittedName>
</protein>
<dbReference type="Gene3D" id="2.160.20.10">
    <property type="entry name" value="Single-stranded right-handed beta-helix, Pectin lyase-like"/>
    <property type="match status" value="1"/>
</dbReference>
<gene>
    <name evidence="2" type="ORF">ACFL2Z_05575</name>
</gene>
<dbReference type="SUPFAM" id="SSF51126">
    <property type="entry name" value="Pectin lyase-like"/>
    <property type="match status" value="1"/>
</dbReference>
<accession>A0ABV6YQN3</accession>
<name>A0ABV6YQN3_UNCEI</name>
<feature type="domain" description="Right handed beta helix" evidence="1">
    <location>
        <begin position="121"/>
        <end position="267"/>
    </location>
</feature>
<organism evidence="2 3">
    <name type="scientific">Eiseniibacteriota bacterium</name>
    <dbReference type="NCBI Taxonomy" id="2212470"/>
    <lineage>
        <taxon>Bacteria</taxon>
        <taxon>Candidatus Eiseniibacteriota</taxon>
    </lineage>
</organism>
<evidence type="ECO:0000313" key="2">
    <source>
        <dbReference type="EMBL" id="MFC1800354.1"/>
    </source>
</evidence>
<dbReference type="InterPro" id="IPR011050">
    <property type="entry name" value="Pectin_lyase_fold/virulence"/>
</dbReference>
<keyword evidence="3" id="KW-1185">Reference proteome</keyword>
<dbReference type="Proteomes" id="UP001594288">
    <property type="component" value="Unassembled WGS sequence"/>
</dbReference>
<comment type="caution">
    <text evidence="2">The sequence shown here is derived from an EMBL/GenBank/DDBJ whole genome shotgun (WGS) entry which is preliminary data.</text>
</comment>
<evidence type="ECO:0000313" key="3">
    <source>
        <dbReference type="Proteomes" id="UP001594288"/>
    </source>
</evidence>
<dbReference type="InterPro" id="IPR012334">
    <property type="entry name" value="Pectin_lyas_fold"/>
</dbReference>
<dbReference type="InterPro" id="IPR039448">
    <property type="entry name" value="Beta_helix"/>
</dbReference>
<dbReference type="Pfam" id="PF13229">
    <property type="entry name" value="Beta_helix"/>
    <property type="match status" value="1"/>
</dbReference>
<evidence type="ECO:0000259" key="1">
    <source>
        <dbReference type="Pfam" id="PF13229"/>
    </source>
</evidence>